<sequence length="828" mass="89104">MGKLLGPALAVPVLIDEVGKLEDISRQRQARQRELEDFYNKKLRDANDGSPLANFRDVVTRTALGMPLVDLNPPVKYPPGENGPFYPTEASEAITYTVKFSKTQYRQSGTSGNWITSSNGGTWGNTVGPISLRFEKVVGRTGWFMRNGAGSTWFVSGVTQGGILNDIQGGEVSFSPVGQPPITPSDRFPPTPRPSPGATPASPQSRPPAVPGASPANPLPSPQPEAPAANPNNPVPPAGPNNRPVPVPGDANPPAWPSSPNPERPHDPAYPNNPPDYNPNAPYSPHAPASPNPFNPDQPLGDPPVETVTPSNPDPIPSATENTGTTRQPSPQPQPLPITSPVPGEQVTSTTDPNPQGQDNPNPQGQPNYQFTPGPENPTNSASACRFELGPYGLIMTLLNKILEALNKEDEQGAANGPQLEQVQLAYVTGSSGSRQLNSHQFQVLPGTVPAATIQDFNQTAQWALVDPGDYSRKTYELLGGGTIFNENHQAVIAPEQQVRQSIDQMAPDGENPGNIQVLGIAGLITGIIGAVAFRQGLHTFPRSIETFDEVTGDPAVAVAKNAVDVTLTTNSTGKAIMTGLKKAQQFLNTISQRLHFDRVTNYLTLITTLHNGAMLSRNLGISILFLLDNALQIPGWQPKDEEGNVISVAQLLGSTVEQFLISIMGEELYNGGVKTWHQLNRIYQAAANIVWSIQSIGYSILEAIEIVGEYVAKIGNALKRFRAVGERAYSWMNPRPNFSNRFFTRLQATQELVDNLDAIAGEVINIQSQTELLGTQKQELMDALAGDTPEGEIADNTAIKDDYESALDDSQSPEIEDSHLYPPSPED</sequence>
<protein>
    <submittedName>
        <fullName evidence="3">Uncharacterized protein</fullName>
    </submittedName>
</protein>
<feature type="compositionally biased region" description="Low complexity" evidence="2">
    <location>
        <begin position="352"/>
        <end position="368"/>
    </location>
</feature>
<reference evidence="3" key="2">
    <citation type="submission" date="2022-01" db="EMBL/GenBank/DDBJ databases">
        <authorList>
            <person name="Zivanovic Y."/>
            <person name="Moreira D."/>
            <person name="Lopez-Garcia P."/>
        </authorList>
    </citation>
    <scope>NUCLEOTIDE SEQUENCE</scope>
    <source>
        <strain evidence="3">G9</strain>
    </source>
</reference>
<name>A0ABT6F3U2_9SYNE</name>
<evidence type="ECO:0000256" key="1">
    <source>
        <dbReference type="ARBA" id="ARBA00022581"/>
    </source>
</evidence>
<evidence type="ECO:0000313" key="4">
    <source>
        <dbReference type="Proteomes" id="UP001154265"/>
    </source>
</evidence>
<evidence type="ECO:0000256" key="2">
    <source>
        <dbReference type="SAM" id="MobiDB-lite"/>
    </source>
</evidence>
<gene>
    <name evidence="3" type="ORF">L3556_16045</name>
</gene>
<proteinExistence type="predicted"/>
<keyword evidence="4" id="KW-1185">Reference proteome</keyword>
<reference evidence="3" key="1">
    <citation type="journal article" date="2022" name="Genome Biol. Evol.">
        <title>A New Gene Family Diagnostic for Intracellular Biomineralization of Amorphous Ca Carbonates by Cyanobacteria.</title>
        <authorList>
            <person name="Benzerara K."/>
            <person name="Duprat E."/>
            <person name="Bitard-Feildel T."/>
            <person name="Caumes G."/>
            <person name="Cassier-Chauvat C."/>
            <person name="Chauvat F."/>
            <person name="Dezi M."/>
            <person name="Diop S.I."/>
            <person name="Gaschignard G."/>
            <person name="Gorgen S."/>
            <person name="Gugger M."/>
            <person name="Lopez-Garcia P."/>
            <person name="Millet M."/>
            <person name="Skouri-Panet F."/>
            <person name="Moreira D."/>
            <person name="Callebaut I."/>
        </authorList>
    </citation>
    <scope>NUCLEOTIDE SEQUENCE</scope>
    <source>
        <strain evidence="3">G9</strain>
    </source>
</reference>
<feature type="compositionally biased region" description="Pro residues" evidence="2">
    <location>
        <begin position="178"/>
        <end position="197"/>
    </location>
</feature>
<feature type="region of interest" description="Disordered" evidence="2">
    <location>
        <begin position="806"/>
        <end position="828"/>
    </location>
</feature>
<dbReference type="EMBL" id="JAKKUT010000008">
    <property type="protein sequence ID" value="MDG2992431.1"/>
    <property type="molecule type" value="Genomic_DNA"/>
</dbReference>
<dbReference type="Proteomes" id="UP001154265">
    <property type="component" value="Unassembled WGS sequence"/>
</dbReference>
<feature type="compositionally biased region" description="Pro residues" evidence="2">
    <location>
        <begin position="233"/>
        <end position="247"/>
    </location>
</feature>
<accession>A0ABT6F3U2</accession>
<keyword evidence="1" id="KW-0945">Host-virus interaction</keyword>
<comment type="caution">
    <text evidence="3">The sequence shown here is derived from an EMBL/GenBank/DDBJ whole genome shotgun (WGS) entry which is preliminary data.</text>
</comment>
<dbReference type="RefSeq" id="WP_277868343.1">
    <property type="nucleotide sequence ID" value="NZ_JAKKUT010000008.1"/>
</dbReference>
<feature type="compositionally biased region" description="Pro residues" evidence="2">
    <location>
        <begin position="330"/>
        <end position="340"/>
    </location>
</feature>
<feature type="region of interest" description="Disordered" evidence="2">
    <location>
        <begin position="169"/>
        <end position="384"/>
    </location>
</feature>
<feature type="compositionally biased region" description="Polar residues" evidence="2">
    <location>
        <begin position="319"/>
        <end position="329"/>
    </location>
</feature>
<dbReference type="PANTHER" id="PTHR13037">
    <property type="entry name" value="FORMIN"/>
    <property type="match status" value="1"/>
</dbReference>
<organism evidence="3 4">
    <name type="scientific">Candidatus Synechococcus calcipolaris G9</name>
    <dbReference type="NCBI Taxonomy" id="1497997"/>
    <lineage>
        <taxon>Bacteria</taxon>
        <taxon>Bacillati</taxon>
        <taxon>Cyanobacteriota</taxon>
        <taxon>Cyanophyceae</taxon>
        <taxon>Synechococcales</taxon>
        <taxon>Synechococcaceae</taxon>
        <taxon>Synechococcus</taxon>
    </lineage>
</organism>
<evidence type="ECO:0000313" key="3">
    <source>
        <dbReference type="EMBL" id="MDG2992431.1"/>
    </source>
</evidence>
<dbReference type="PANTHER" id="PTHR13037:SF24">
    <property type="entry name" value="POLYCOMB PROTEIN PCL-RELATED"/>
    <property type="match status" value="1"/>
</dbReference>